<dbReference type="Proteomes" id="UP001066276">
    <property type="component" value="Chromosome 2_2"/>
</dbReference>
<keyword evidence="2" id="KW-1185">Reference proteome</keyword>
<protein>
    <submittedName>
        <fullName evidence="1">Uncharacterized protein</fullName>
    </submittedName>
</protein>
<evidence type="ECO:0000313" key="1">
    <source>
        <dbReference type="EMBL" id="KAJ1192154.1"/>
    </source>
</evidence>
<accession>A0AAV7USW9</accession>
<name>A0AAV7USW9_PLEWA</name>
<dbReference type="EMBL" id="JANPWB010000004">
    <property type="protein sequence ID" value="KAJ1192154.1"/>
    <property type="molecule type" value="Genomic_DNA"/>
</dbReference>
<sequence>MDRAEYTAHRLRHSYYEGGNRCDRLLATRLRAQYQQAAVTSIRLLGGPVVTSDAQMASAFRDFYWDLYLAQQAELGPSLHYLEQAARLN</sequence>
<proteinExistence type="predicted"/>
<dbReference type="AlphaFoldDB" id="A0AAV7USW9"/>
<comment type="caution">
    <text evidence="1">The sequence shown here is derived from an EMBL/GenBank/DDBJ whole genome shotgun (WGS) entry which is preliminary data.</text>
</comment>
<organism evidence="1 2">
    <name type="scientific">Pleurodeles waltl</name>
    <name type="common">Iberian ribbed newt</name>
    <dbReference type="NCBI Taxonomy" id="8319"/>
    <lineage>
        <taxon>Eukaryota</taxon>
        <taxon>Metazoa</taxon>
        <taxon>Chordata</taxon>
        <taxon>Craniata</taxon>
        <taxon>Vertebrata</taxon>
        <taxon>Euteleostomi</taxon>
        <taxon>Amphibia</taxon>
        <taxon>Batrachia</taxon>
        <taxon>Caudata</taxon>
        <taxon>Salamandroidea</taxon>
        <taxon>Salamandridae</taxon>
        <taxon>Pleurodelinae</taxon>
        <taxon>Pleurodeles</taxon>
    </lineage>
</organism>
<reference evidence="1" key="1">
    <citation type="journal article" date="2022" name="bioRxiv">
        <title>Sequencing and chromosome-scale assembly of the giantPleurodeles waltlgenome.</title>
        <authorList>
            <person name="Brown T."/>
            <person name="Elewa A."/>
            <person name="Iarovenko S."/>
            <person name="Subramanian E."/>
            <person name="Araus A.J."/>
            <person name="Petzold A."/>
            <person name="Susuki M."/>
            <person name="Suzuki K.-i.T."/>
            <person name="Hayashi T."/>
            <person name="Toyoda A."/>
            <person name="Oliveira C."/>
            <person name="Osipova E."/>
            <person name="Leigh N.D."/>
            <person name="Simon A."/>
            <person name="Yun M.H."/>
        </authorList>
    </citation>
    <scope>NUCLEOTIDE SEQUENCE</scope>
    <source>
        <strain evidence="1">20211129_DDA</strain>
        <tissue evidence="1">Liver</tissue>
    </source>
</reference>
<gene>
    <name evidence="1" type="ORF">NDU88_001466</name>
</gene>
<evidence type="ECO:0000313" key="2">
    <source>
        <dbReference type="Proteomes" id="UP001066276"/>
    </source>
</evidence>